<reference evidence="1 2" key="1">
    <citation type="journal article" date="2016" name="Fungal Biol.">
        <title>The genome of Xylona heveae provides a window into fungal endophytism.</title>
        <authorList>
            <person name="Gazis R."/>
            <person name="Kuo A."/>
            <person name="Riley R."/>
            <person name="LaButti K."/>
            <person name="Lipzen A."/>
            <person name="Lin J."/>
            <person name="Amirebrahimi M."/>
            <person name="Hesse C.N."/>
            <person name="Spatafora J.W."/>
            <person name="Henrissat B."/>
            <person name="Hainaut M."/>
            <person name="Grigoriev I.V."/>
            <person name="Hibbett D.S."/>
        </authorList>
    </citation>
    <scope>NUCLEOTIDE SEQUENCE [LARGE SCALE GENOMIC DNA]</scope>
    <source>
        <strain evidence="1 2">TC161</strain>
    </source>
</reference>
<dbReference type="Pfam" id="PF00106">
    <property type="entry name" value="adh_short"/>
    <property type="match status" value="1"/>
</dbReference>
<dbReference type="Proteomes" id="UP000076632">
    <property type="component" value="Unassembled WGS sequence"/>
</dbReference>
<keyword evidence="2" id="KW-1185">Reference proteome</keyword>
<dbReference type="SUPFAM" id="SSF51735">
    <property type="entry name" value="NAD(P)-binding Rossmann-fold domains"/>
    <property type="match status" value="1"/>
</dbReference>
<dbReference type="InParanoid" id="A0A165JR33"/>
<dbReference type="PRINTS" id="PR00081">
    <property type="entry name" value="GDHRDH"/>
</dbReference>
<dbReference type="GeneID" id="28896715"/>
<dbReference type="RefSeq" id="XP_018192085.1">
    <property type="nucleotide sequence ID" value="XM_018331578.1"/>
</dbReference>
<accession>A0A165JR33</accession>
<proteinExistence type="predicted"/>
<dbReference type="InterPro" id="IPR036291">
    <property type="entry name" value="NAD(P)-bd_dom_sf"/>
</dbReference>
<organism evidence="1 2">
    <name type="scientific">Xylona heveae (strain CBS 132557 / TC161)</name>
    <dbReference type="NCBI Taxonomy" id="1328760"/>
    <lineage>
        <taxon>Eukaryota</taxon>
        <taxon>Fungi</taxon>
        <taxon>Dikarya</taxon>
        <taxon>Ascomycota</taxon>
        <taxon>Pezizomycotina</taxon>
        <taxon>Xylonomycetes</taxon>
        <taxon>Xylonales</taxon>
        <taxon>Xylonaceae</taxon>
        <taxon>Xylona</taxon>
    </lineage>
</organism>
<name>A0A165JR33_XYLHT</name>
<dbReference type="PANTHER" id="PTHR43976:SF6">
    <property type="entry name" value="OXIDOREDUCTASE, PUTATIVE (AFU_ORTHOLOGUE AFUA_1G13950)-RELATED"/>
    <property type="match status" value="1"/>
</dbReference>
<dbReference type="InterPro" id="IPR051911">
    <property type="entry name" value="SDR_oxidoreductase"/>
</dbReference>
<dbReference type="InterPro" id="IPR002347">
    <property type="entry name" value="SDR_fam"/>
</dbReference>
<dbReference type="EMBL" id="KV407454">
    <property type="protein sequence ID" value="KZF26530.1"/>
    <property type="molecule type" value="Genomic_DNA"/>
</dbReference>
<dbReference type="OMA" id="KAMKAVY"/>
<protein>
    <submittedName>
        <fullName evidence="1">NAD(P)-binding protein</fullName>
    </submittedName>
</protein>
<dbReference type="Gene3D" id="3.40.50.720">
    <property type="entry name" value="NAD(P)-binding Rossmann-like Domain"/>
    <property type="match status" value="1"/>
</dbReference>
<dbReference type="STRING" id="1328760.A0A165JR33"/>
<gene>
    <name evidence="1" type="ORF">L228DRAFT_243007</name>
</gene>
<dbReference type="OrthoDB" id="1274115at2759"/>
<dbReference type="PANTHER" id="PTHR43976">
    <property type="entry name" value="SHORT CHAIN DEHYDROGENASE"/>
    <property type="match status" value="1"/>
</dbReference>
<sequence length="316" mass="34302">MTTTFTTPKKQLTWLITGCSSGFGLSLTRIAQAEGDKVIATSRNPSRTPELVREVESKGGKWLQLDLDNPNNAQVIEQLENSGQEIDVLVNNAGFSIFSPVETSTEEEYRAQMESMYFGPLRLIRAVLPHMRKRRFGIIVNMSSGAALEGRDTMGGYAGAKAGLDGTCIFSTSILSELKTDAGLVSWTGVTKVMAKEVAPFNVRTLTVNLGTFNTDMPNAATFGKNPLPDDYQGSVSAQMIQVIKSGKLPILGDKDKAMKAVYEVVVGEGVGAGYEAERFLPLGSDMTPRVKQVQQYLAHGLEVFGHVTDNVNLDR</sequence>
<evidence type="ECO:0000313" key="1">
    <source>
        <dbReference type="EMBL" id="KZF26530.1"/>
    </source>
</evidence>
<evidence type="ECO:0000313" key="2">
    <source>
        <dbReference type="Proteomes" id="UP000076632"/>
    </source>
</evidence>
<dbReference type="AlphaFoldDB" id="A0A165JR33"/>